<comment type="caution">
    <text evidence="2">The sequence shown here is derived from an EMBL/GenBank/DDBJ whole genome shotgun (WGS) entry which is preliminary data.</text>
</comment>
<feature type="non-terminal residue" evidence="2">
    <location>
        <position position="314"/>
    </location>
</feature>
<keyword evidence="3" id="KW-1185">Reference proteome</keyword>
<organism evidence="2 3">
    <name type="scientific">Reticulomyxa filosa</name>
    <dbReference type="NCBI Taxonomy" id="46433"/>
    <lineage>
        <taxon>Eukaryota</taxon>
        <taxon>Sar</taxon>
        <taxon>Rhizaria</taxon>
        <taxon>Retaria</taxon>
        <taxon>Foraminifera</taxon>
        <taxon>Monothalamids</taxon>
        <taxon>Reticulomyxidae</taxon>
        <taxon>Reticulomyxa</taxon>
    </lineage>
</organism>
<feature type="non-terminal residue" evidence="2">
    <location>
        <position position="1"/>
    </location>
</feature>
<evidence type="ECO:0000313" key="2">
    <source>
        <dbReference type="EMBL" id="ETO32012.1"/>
    </source>
</evidence>
<evidence type="ECO:0000313" key="3">
    <source>
        <dbReference type="Proteomes" id="UP000023152"/>
    </source>
</evidence>
<feature type="region of interest" description="Disordered" evidence="1">
    <location>
        <begin position="289"/>
        <end position="314"/>
    </location>
</feature>
<dbReference type="EMBL" id="ASPP01004537">
    <property type="protein sequence ID" value="ETO32012.1"/>
    <property type="molecule type" value="Genomic_DNA"/>
</dbReference>
<gene>
    <name evidence="2" type="ORF">RFI_05105</name>
</gene>
<reference evidence="2 3" key="1">
    <citation type="journal article" date="2013" name="Curr. Biol.">
        <title>The Genome of the Foraminiferan Reticulomyxa filosa.</title>
        <authorList>
            <person name="Glockner G."/>
            <person name="Hulsmann N."/>
            <person name="Schleicher M."/>
            <person name="Noegel A.A."/>
            <person name="Eichinger L."/>
            <person name="Gallinger C."/>
            <person name="Pawlowski J."/>
            <person name="Sierra R."/>
            <person name="Euteneuer U."/>
            <person name="Pillet L."/>
            <person name="Moustafa A."/>
            <person name="Platzer M."/>
            <person name="Groth M."/>
            <person name="Szafranski K."/>
            <person name="Schliwa M."/>
        </authorList>
    </citation>
    <scope>NUCLEOTIDE SEQUENCE [LARGE SCALE GENOMIC DNA]</scope>
</reference>
<proteinExistence type="predicted"/>
<dbReference type="AlphaFoldDB" id="X6P370"/>
<dbReference type="Proteomes" id="UP000023152">
    <property type="component" value="Unassembled WGS sequence"/>
</dbReference>
<sequence length="314" mass="37110">YDLLTHMVCPLSGNNVKCACYLLELGLMKWSEEDLNKALEVAIMYKNKAGISVLVETKYVDQSKEKMRESALKYRKEKSTSVQLLEYLKQETTEKELATVMNALMKTMKKLIKDRKLVSHQVLNLCWLFDRKEIATAMVQKCQELLFHSDTLAQRPNDWQWLQEYVVDNTDLLLWWEMCDPSLLNLDLDVKKEESKMDIDMDMDMDIHMDKNKNDTTDMKMMAVMEMQSQWKGLAMSNHTFVWQDIEQIFTYQIYQEMHKFKFEWQQQLDDNANLQCFQELCSWNVPNSTKHSQSGGGGDDDRHLWRQDQVEHG</sequence>
<feature type="compositionally biased region" description="Basic and acidic residues" evidence="1">
    <location>
        <begin position="300"/>
        <end position="314"/>
    </location>
</feature>
<accession>X6P370</accession>
<protein>
    <submittedName>
        <fullName evidence="2">Uncharacterized protein</fullName>
    </submittedName>
</protein>
<evidence type="ECO:0000256" key="1">
    <source>
        <dbReference type="SAM" id="MobiDB-lite"/>
    </source>
</evidence>
<name>X6P370_RETFI</name>